<dbReference type="AlphaFoldDB" id="A0A3R6I5Y2"/>
<dbReference type="Proteomes" id="UP000406735">
    <property type="component" value="Unassembled WGS sequence"/>
</dbReference>
<dbReference type="InterPro" id="IPR023885">
    <property type="entry name" value="4Fe4S-binding_SPASM_dom"/>
</dbReference>
<dbReference type="GO" id="GO:0051536">
    <property type="term" value="F:iron-sulfur cluster binding"/>
    <property type="evidence" value="ECO:0007669"/>
    <property type="project" value="UniProtKB-KW"/>
</dbReference>
<evidence type="ECO:0000313" key="12">
    <source>
        <dbReference type="Proteomes" id="UP000406735"/>
    </source>
</evidence>
<dbReference type="PROSITE" id="PS51918">
    <property type="entry name" value="RADICAL_SAM"/>
    <property type="match status" value="1"/>
</dbReference>
<comment type="caution">
    <text evidence="10">The sequence shown here is derived from an EMBL/GenBank/DDBJ whole genome shotgun (WGS) entry which is preliminary data.</text>
</comment>
<evidence type="ECO:0000256" key="3">
    <source>
        <dbReference type="ARBA" id="ARBA00022691"/>
    </source>
</evidence>
<keyword evidence="5" id="KW-0408">Iron</keyword>
<dbReference type="CDD" id="cd01335">
    <property type="entry name" value="Radical_SAM"/>
    <property type="match status" value="1"/>
</dbReference>
<evidence type="ECO:0000313" key="9">
    <source>
        <dbReference type="EMBL" id="MQN10087.1"/>
    </source>
</evidence>
<dbReference type="Proteomes" id="UP001208620">
    <property type="component" value="Unassembled WGS sequence"/>
</dbReference>
<dbReference type="PANTHER" id="PTHR11228:SF7">
    <property type="entry name" value="PQQA PEPTIDE CYCLASE"/>
    <property type="match status" value="1"/>
</dbReference>
<dbReference type="EMBL" id="QRKB01000034">
    <property type="protein sequence ID" value="RHH79185.1"/>
    <property type="molecule type" value="Genomic_DNA"/>
</dbReference>
<dbReference type="Gene3D" id="3.20.20.70">
    <property type="entry name" value="Aldolase class I"/>
    <property type="match status" value="1"/>
</dbReference>
<dbReference type="InterPro" id="IPR034391">
    <property type="entry name" value="AdoMet-like_SPASM_containing"/>
</dbReference>
<evidence type="ECO:0000256" key="6">
    <source>
        <dbReference type="ARBA" id="ARBA00023014"/>
    </source>
</evidence>
<keyword evidence="2" id="KW-0004">4Fe-4S</keyword>
<dbReference type="EMBL" id="VZCY01000077">
    <property type="protein sequence ID" value="MQN10087.1"/>
    <property type="molecule type" value="Genomic_DNA"/>
</dbReference>
<dbReference type="SMART" id="SM00729">
    <property type="entry name" value="Elp3"/>
    <property type="match status" value="1"/>
</dbReference>
<dbReference type="PANTHER" id="PTHR11228">
    <property type="entry name" value="RADICAL SAM DOMAIN PROTEIN"/>
    <property type="match status" value="1"/>
</dbReference>
<dbReference type="InterPro" id="IPR013785">
    <property type="entry name" value="Aldolase_TIM"/>
</dbReference>
<dbReference type="SFLD" id="SFLDG01067">
    <property type="entry name" value="SPASM/twitch_domain_containing"/>
    <property type="match status" value="2"/>
</dbReference>
<dbReference type="RefSeq" id="WP_118255379.1">
    <property type="nucleotide sequence ID" value="NZ_JAPDUK010000001.1"/>
</dbReference>
<organism evidence="10 11">
    <name type="scientific">Segatella copri</name>
    <dbReference type="NCBI Taxonomy" id="165179"/>
    <lineage>
        <taxon>Bacteria</taxon>
        <taxon>Pseudomonadati</taxon>
        <taxon>Bacteroidota</taxon>
        <taxon>Bacteroidia</taxon>
        <taxon>Bacteroidales</taxon>
        <taxon>Prevotellaceae</taxon>
        <taxon>Segatella</taxon>
    </lineage>
</organism>
<reference evidence="8" key="3">
    <citation type="submission" date="2022-11" db="EMBL/GenBank/DDBJ databases">
        <title>Genomic repertoires linked with pathogenic potency of arthritogenic Prevotella copri isolated from the gut of rheumatoid arthritis patients.</title>
        <authorList>
            <person name="Nii T."/>
            <person name="Maeda Y."/>
            <person name="Motooka D."/>
            <person name="Naito M."/>
            <person name="Matsumoto Y."/>
            <person name="Ogawa T."/>
            <person name="Oguro-Igashira E."/>
            <person name="Kishikawa T."/>
            <person name="Yamashita M."/>
            <person name="Koizumi S."/>
            <person name="Kurakawa T."/>
            <person name="Okumura R."/>
            <person name="Kayama H."/>
            <person name="Murakami M."/>
            <person name="Sakaguchi T."/>
            <person name="Das B."/>
            <person name="Nakamura S."/>
            <person name="Okada Y."/>
            <person name="Kumanogoh A."/>
            <person name="Takeda K."/>
        </authorList>
    </citation>
    <scope>NUCLEOTIDE SEQUENCE</scope>
    <source>
        <strain evidence="8">H105_2-2</strain>
    </source>
</reference>
<proteinExistence type="predicted"/>
<dbReference type="InterPro" id="IPR006638">
    <property type="entry name" value="Elp3/MiaA/NifB-like_rSAM"/>
</dbReference>
<keyword evidence="3" id="KW-0949">S-adenosyl-L-methionine</keyword>
<name>A0A3R6I5Y2_9BACT</name>
<dbReference type="Proteomes" id="UP000284548">
    <property type="component" value="Unassembled WGS sequence"/>
</dbReference>
<comment type="cofactor">
    <cofactor evidence="1">
        <name>[4Fe-4S] cluster</name>
        <dbReference type="ChEBI" id="CHEBI:49883"/>
    </cofactor>
</comment>
<evidence type="ECO:0000256" key="5">
    <source>
        <dbReference type="ARBA" id="ARBA00023004"/>
    </source>
</evidence>
<evidence type="ECO:0000313" key="11">
    <source>
        <dbReference type="Proteomes" id="UP000284548"/>
    </source>
</evidence>
<evidence type="ECO:0000313" key="10">
    <source>
        <dbReference type="EMBL" id="RHH79185.1"/>
    </source>
</evidence>
<dbReference type="Pfam" id="PF04055">
    <property type="entry name" value="Radical_SAM"/>
    <property type="match status" value="1"/>
</dbReference>
<accession>A0A3R6I5Y2</accession>
<dbReference type="InterPro" id="IPR007197">
    <property type="entry name" value="rSAM"/>
</dbReference>
<dbReference type="GO" id="GO:0003824">
    <property type="term" value="F:catalytic activity"/>
    <property type="evidence" value="ECO:0007669"/>
    <property type="project" value="InterPro"/>
</dbReference>
<feature type="domain" description="Radical SAM core" evidence="7">
    <location>
        <begin position="138"/>
        <end position="359"/>
    </location>
</feature>
<evidence type="ECO:0000256" key="4">
    <source>
        <dbReference type="ARBA" id="ARBA00022723"/>
    </source>
</evidence>
<protein>
    <submittedName>
        <fullName evidence="8">PqqD family peptide modification chaperone</fullName>
    </submittedName>
    <submittedName>
        <fullName evidence="10">Radical SAM protein</fullName>
    </submittedName>
</protein>
<dbReference type="Pfam" id="PF05402">
    <property type="entry name" value="PqqD"/>
    <property type="match status" value="1"/>
</dbReference>
<gene>
    <name evidence="10" type="ORF">DW192_12100</name>
    <name evidence="9" type="ORF">F7D97_09185</name>
    <name evidence="8" type="ORF">ONT01_08490</name>
</gene>
<dbReference type="InterPro" id="IPR008792">
    <property type="entry name" value="PQQD"/>
</dbReference>
<dbReference type="EMBL" id="JAPDVD010000001">
    <property type="protein sequence ID" value="MCW4137811.1"/>
    <property type="molecule type" value="Genomic_DNA"/>
</dbReference>
<dbReference type="NCBIfam" id="TIGR04085">
    <property type="entry name" value="rSAM_more_4Fe4S"/>
    <property type="match status" value="1"/>
</dbReference>
<evidence type="ECO:0000259" key="7">
    <source>
        <dbReference type="PROSITE" id="PS51918"/>
    </source>
</evidence>
<dbReference type="SFLD" id="SFLDG01387">
    <property type="entry name" value="BtrN-like_SPASM_domain_contain"/>
    <property type="match status" value="1"/>
</dbReference>
<reference evidence="9 12" key="2">
    <citation type="submission" date="2019-09" db="EMBL/GenBank/DDBJ databases">
        <title>Distinct polysaccharide growth profiles of human intestinal Prevotella copri isolates.</title>
        <authorList>
            <person name="Fehlner-Peach H."/>
            <person name="Magnabosco C."/>
            <person name="Raghavan V."/>
            <person name="Scher J.U."/>
            <person name="Tett A."/>
            <person name="Cox L.M."/>
            <person name="Gottsegen C."/>
            <person name="Watters A."/>
            <person name="Wiltshire- Gordon J.D."/>
            <person name="Segata N."/>
            <person name="Bonneau R."/>
            <person name="Littman D.R."/>
        </authorList>
    </citation>
    <scope>NUCLEOTIDE SEQUENCE [LARGE SCALE GENOMIC DNA]</scope>
    <source>
        <strain evidence="9">IK21513</strain>
        <strain evidence="12">iK21513</strain>
    </source>
</reference>
<dbReference type="SFLD" id="SFLDS00029">
    <property type="entry name" value="Radical_SAM"/>
    <property type="match status" value="2"/>
</dbReference>
<dbReference type="SFLD" id="SFLDG01386">
    <property type="entry name" value="main_SPASM_domain-containing"/>
    <property type="match status" value="1"/>
</dbReference>
<keyword evidence="4" id="KW-0479">Metal-binding</keyword>
<dbReference type="InterPro" id="IPR050377">
    <property type="entry name" value="Radical_SAM_PqqE_MftC-like"/>
</dbReference>
<dbReference type="Pfam" id="PF13186">
    <property type="entry name" value="SPASM"/>
    <property type="match status" value="1"/>
</dbReference>
<sequence>MLIRQSKNSYIRCTERYGYITNQLTRQDRVYNDSGAIFLKQISRKVTSIEEIVGNLATIYPDVDQKDLQQDFLDFAQDLEAAKFIVMGNTLEEVEQKDTSFTYSVEVPFTATDDFSQPTKDRVKENTQEFFLEEVQGRPLISSLQFELSSRCNERCIHCYIPNGKKNTGFDMPLAKVKGILDEFAEMGGIHVTLSGGEAFLHKDLLEICKYCREKDLKISILSNLISLKDEQIPVLKEVNLSLIQTSLYSMNPEIHDKITTVKGSFEKTKAAIEKLVAADIPVQISCPLMKANKDGYADVLKYAQKLKIKAQTDYIMMAQANLDTSNLANRLSLEETEKVLRDIFEYDLEYQAITLNLKPKDEERKFDKERFLKEPVCGVGYDNCCITANGDVYPCAGWQEYVLGNVYKQSLKEIWENSERVKYLRKITNASFPKCADCEAFNYCNRCLVRSFNESNGNMFALPKHFCDVAFLNMRLAKEYEEKIMKTMYQS</sequence>
<dbReference type="InterPro" id="IPR058240">
    <property type="entry name" value="rSAM_sf"/>
</dbReference>
<evidence type="ECO:0000256" key="2">
    <source>
        <dbReference type="ARBA" id="ARBA00022485"/>
    </source>
</evidence>
<dbReference type="GO" id="GO:0046872">
    <property type="term" value="F:metal ion binding"/>
    <property type="evidence" value="ECO:0007669"/>
    <property type="project" value="UniProtKB-KW"/>
</dbReference>
<evidence type="ECO:0000256" key="1">
    <source>
        <dbReference type="ARBA" id="ARBA00001966"/>
    </source>
</evidence>
<dbReference type="SUPFAM" id="SSF102114">
    <property type="entry name" value="Radical SAM enzymes"/>
    <property type="match status" value="1"/>
</dbReference>
<reference evidence="10 11" key="1">
    <citation type="submission" date="2018-08" db="EMBL/GenBank/DDBJ databases">
        <title>A genome reference for cultivated species of the human gut microbiota.</title>
        <authorList>
            <person name="Zou Y."/>
            <person name="Xue W."/>
            <person name="Luo G."/>
        </authorList>
    </citation>
    <scope>NUCLEOTIDE SEQUENCE [LARGE SCALE GENOMIC DNA]</scope>
    <source>
        <strain evidence="10 11">AM16-54</strain>
    </source>
</reference>
<keyword evidence="6" id="KW-0411">Iron-sulfur</keyword>
<evidence type="ECO:0000313" key="8">
    <source>
        <dbReference type="EMBL" id="MCW4137811.1"/>
    </source>
</evidence>